<dbReference type="SUPFAM" id="SSF52540">
    <property type="entry name" value="P-loop containing nucleoside triphosphate hydrolases"/>
    <property type="match status" value="1"/>
</dbReference>
<organism evidence="1 2">
    <name type="scientific">Pseudodonghicola xiamenensis</name>
    <dbReference type="NCBI Taxonomy" id="337702"/>
    <lineage>
        <taxon>Bacteria</taxon>
        <taxon>Pseudomonadati</taxon>
        <taxon>Pseudomonadota</taxon>
        <taxon>Alphaproteobacteria</taxon>
        <taxon>Rhodobacterales</taxon>
        <taxon>Paracoccaceae</taxon>
        <taxon>Pseudodonghicola</taxon>
    </lineage>
</organism>
<dbReference type="InterPro" id="IPR027417">
    <property type="entry name" value="P-loop_NTPase"/>
</dbReference>
<name>A0A8J3H827_9RHOB</name>
<accession>A0A8J3H827</accession>
<comment type="caution">
    <text evidence="1">The sequence shown here is derived from an EMBL/GenBank/DDBJ whole genome shotgun (WGS) entry which is preliminary data.</text>
</comment>
<protein>
    <recommendedName>
        <fullName evidence="3">Sulfotransferase family protein</fullName>
    </recommendedName>
</protein>
<evidence type="ECO:0000313" key="1">
    <source>
        <dbReference type="EMBL" id="GHG88697.1"/>
    </source>
</evidence>
<proteinExistence type="predicted"/>
<reference evidence="1" key="2">
    <citation type="submission" date="2020-09" db="EMBL/GenBank/DDBJ databases">
        <authorList>
            <person name="Sun Q."/>
            <person name="Zhou Y."/>
        </authorList>
    </citation>
    <scope>NUCLEOTIDE SEQUENCE</scope>
    <source>
        <strain evidence="1">CGMCC 1.7081</strain>
    </source>
</reference>
<dbReference type="Proteomes" id="UP000611500">
    <property type="component" value="Unassembled WGS sequence"/>
</dbReference>
<dbReference type="RefSeq" id="WP_028093262.1">
    <property type="nucleotide sequence ID" value="NZ_BNAP01000005.1"/>
</dbReference>
<evidence type="ECO:0000313" key="2">
    <source>
        <dbReference type="Proteomes" id="UP000611500"/>
    </source>
</evidence>
<reference evidence="1" key="1">
    <citation type="journal article" date="2014" name="Int. J. Syst. Evol. Microbiol.">
        <title>Complete genome sequence of Corynebacterium casei LMG S-19264T (=DSM 44701T), isolated from a smear-ripened cheese.</title>
        <authorList>
            <consortium name="US DOE Joint Genome Institute (JGI-PGF)"/>
            <person name="Walter F."/>
            <person name="Albersmeier A."/>
            <person name="Kalinowski J."/>
            <person name="Ruckert C."/>
        </authorList>
    </citation>
    <scope>NUCLEOTIDE SEQUENCE</scope>
    <source>
        <strain evidence="1">CGMCC 1.7081</strain>
    </source>
</reference>
<gene>
    <name evidence="1" type="ORF">GCM10010961_17960</name>
</gene>
<keyword evidence="2" id="KW-1185">Reference proteome</keyword>
<sequence>MTRLVLHCGLQKTGTTSFHHFVQRNAGALPEGLRILTPEKGTVARAAGRRSVLWTSAPDDKTRAEFVAAITDLRQAIEAEVEAGAETVLVSHENLPGAMPGYWGETRLYPHLEEVIDLLDTHLAPFVPEYVFYVREMNGWKRSVHNQAVKSDGYTGDWDQFLTETAAYPDWSGFRARLEAVLGDRQHVFALEDEADASRPGTQLLQHVGCHEDALGAMTFKPARLNQSLNAGALEFMRQINAQHLDRVARRKVAQLVRDNQALFKTVDP</sequence>
<evidence type="ECO:0008006" key="3">
    <source>
        <dbReference type="Google" id="ProtNLM"/>
    </source>
</evidence>
<dbReference type="AlphaFoldDB" id="A0A8J3H827"/>
<dbReference type="EMBL" id="BNAP01000005">
    <property type="protein sequence ID" value="GHG88697.1"/>
    <property type="molecule type" value="Genomic_DNA"/>
</dbReference>